<gene>
    <name evidence="6" type="primary">mngB_5</name>
    <name evidence="6" type="ORF">DSM106044_03324</name>
</gene>
<dbReference type="PANTHER" id="PTHR46017">
    <property type="entry name" value="ALPHA-MANNOSIDASE 2C1"/>
    <property type="match status" value="1"/>
</dbReference>
<evidence type="ECO:0000256" key="1">
    <source>
        <dbReference type="ARBA" id="ARBA00009792"/>
    </source>
</evidence>
<sequence>MDKKGYVITHTHWDREWRYPIWESRIYLAEMLDELLDVLDTRSDYVSFLFDGQSVFLEDYLMIRPENKERLEKHIRDRRLLIGPWYTLPDLYPVSGESLVRNLLKGDQVCARYGHKLNVGYESFGWGQPSQFPQIYKGFCIDLVIVAKRVNERKAPESEFIWEGKDGTQVLASRLGEDARANFYMNTYMEAMSGRAYKSDEFRYDYGNTRLYHRADKTGSEQDFFMLSHREEVHEEKLKELALYSWNAMNASRLKNDRVLMDGSDSTCAQTRLPELIDKINEVLKEEGITLSHTNMEDYAAILKEKLAGEDLRVIKGELRDGPAPSVSANALMTRYPVKKKNKSAESILMDMAEPLSVAGVLMGMNYDRNYLNRARDYLLGSQSHDSINGVVQEKTVRDVMYRLDQCTELSECVNDQVIRYIASNISGADFQKEDILVLLVNPLPAKRNEVVELVINTPEEQNIWDFDVYSMDGKKLESAHISRKETVTPAVSRHTRPEPFYADRHELILETGEIPAGGYKTVKLVPRQKFARKQKFWPATRMSDGRELGIGACVMENKYLRASVQPNGTVKLLDKETGFETGELNYLESGGDIGDYWIHYPPYHDQIFSSRGTSADIWMEENTPLQTSICVSYKFRVPAFSLRPEAGIQGESKRSSEMTDLLVAIRYILKKDAKKLDVILKVRNTAKDHRLSVNFNADVIAEGASAGGHFCVDYRNAAADKEENGLRYTEMDKLPMQGFVDISDGNKGFGVVSQEFIEYDASRKGILSCTLFRAVRNMICTEFRSGSSYPSQEGGQLQEEMEYRYGLMVHRGSWEEAGLQEESRRQRIPVLPVQFSTDYENTGFLPNEKSFFEVKGAQASCIKMGEDRDVIILRIYNPCTETKEAALIFDRPVKEAYLVNMKEERITDLTYEGTALNLELGPDKIMTVEVKL</sequence>
<dbReference type="GO" id="GO:0004559">
    <property type="term" value="F:alpha-mannosidase activity"/>
    <property type="evidence" value="ECO:0007669"/>
    <property type="project" value="InterPro"/>
</dbReference>
<dbReference type="Proteomes" id="UP000306509">
    <property type="component" value="Unassembled WGS sequence"/>
</dbReference>
<evidence type="ECO:0000313" key="6">
    <source>
        <dbReference type="EMBL" id="TLC99799.1"/>
    </source>
</evidence>
<dbReference type="GO" id="GO:0009313">
    <property type="term" value="P:oligosaccharide catabolic process"/>
    <property type="evidence" value="ECO:0007669"/>
    <property type="project" value="TreeGrafter"/>
</dbReference>
<dbReference type="InterPro" id="IPR011682">
    <property type="entry name" value="Glyco_hydro_38_C"/>
</dbReference>
<dbReference type="Gene3D" id="1.20.1270.50">
    <property type="entry name" value="Glycoside hydrolase family 38, central domain"/>
    <property type="match status" value="1"/>
</dbReference>
<dbReference type="GO" id="GO:0046872">
    <property type="term" value="F:metal ion binding"/>
    <property type="evidence" value="ECO:0007669"/>
    <property type="project" value="UniProtKB-KW"/>
</dbReference>
<evidence type="ECO:0000313" key="7">
    <source>
        <dbReference type="Proteomes" id="UP000306509"/>
    </source>
</evidence>
<dbReference type="EC" id="3.2.1.170" evidence="6"/>
<dbReference type="RefSeq" id="WP_138003043.1">
    <property type="nucleotide sequence ID" value="NZ_QGQD01000065.1"/>
</dbReference>
<dbReference type="STRING" id="180332.GCA_000797495_02789"/>
<dbReference type="InterPro" id="IPR000602">
    <property type="entry name" value="Glyco_hydro_38_N"/>
</dbReference>
<comment type="caution">
    <text evidence="6">The sequence shown here is derived from an EMBL/GenBank/DDBJ whole genome shotgun (WGS) entry which is preliminary data.</text>
</comment>
<evidence type="ECO:0000256" key="4">
    <source>
        <dbReference type="ARBA" id="ARBA00023295"/>
    </source>
</evidence>
<organism evidence="6 7">
    <name type="scientific">Robinsoniella peoriensis</name>
    <dbReference type="NCBI Taxonomy" id="180332"/>
    <lineage>
        <taxon>Bacteria</taxon>
        <taxon>Bacillati</taxon>
        <taxon>Bacillota</taxon>
        <taxon>Clostridia</taxon>
        <taxon>Lachnospirales</taxon>
        <taxon>Lachnospiraceae</taxon>
        <taxon>Robinsoniella</taxon>
    </lineage>
</organism>
<dbReference type="EMBL" id="QGQD01000065">
    <property type="protein sequence ID" value="TLC99799.1"/>
    <property type="molecule type" value="Genomic_DNA"/>
</dbReference>
<dbReference type="InterPro" id="IPR011013">
    <property type="entry name" value="Gal_mutarotase_sf_dom"/>
</dbReference>
<accession>A0A4U8Q4P6</accession>
<dbReference type="Gene3D" id="3.20.110.10">
    <property type="entry name" value="Glycoside hydrolase 38, N terminal domain"/>
    <property type="match status" value="1"/>
</dbReference>
<dbReference type="GO" id="GO:0030246">
    <property type="term" value="F:carbohydrate binding"/>
    <property type="evidence" value="ECO:0007669"/>
    <property type="project" value="InterPro"/>
</dbReference>
<dbReference type="AlphaFoldDB" id="A0A4U8Q4P6"/>
<dbReference type="Pfam" id="PF07748">
    <property type="entry name" value="Glyco_hydro_38C"/>
    <property type="match status" value="1"/>
</dbReference>
<feature type="domain" description="Glycoside hydrolase family 38 central" evidence="5">
    <location>
        <begin position="334"/>
        <end position="404"/>
    </location>
</feature>
<keyword evidence="4 6" id="KW-0326">Glycosidase</keyword>
<dbReference type="InterPro" id="IPR037094">
    <property type="entry name" value="Glyco_hydro_38_cen_sf"/>
</dbReference>
<evidence type="ECO:0000256" key="2">
    <source>
        <dbReference type="ARBA" id="ARBA00022723"/>
    </source>
</evidence>
<name>A0A4U8Q4P6_9FIRM</name>
<evidence type="ECO:0000256" key="3">
    <source>
        <dbReference type="ARBA" id="ARBA00022801"/>
    </source>
</evidence>
<keyword evidence="7" id="KW-1185">Reference proteome</keyword>
<dbReference type="InterPro" id="IPR015341">
    <property type="entry name" value="Glyco_hydro_38_cen"/>
</dbReference>
<dbReference type="Gene3D" id="2.70.98.30">
    <property type="entry name" value="Golgi alpha-mannosidase II, domain 4"/>
    <property type="match status" value="1"/>
</dbReference>
<dbReference type="InterPro" id="IPR011330">
    <property type="entry name" value="Glyco_hydro/deAcase_b/a-brl"/>
</dbReference>
<evidence type="ECO:0000259" key="5">
    <source>
        <dbReference type="SMART" id="SM00872"/>
    </source>
</evidence>
<proteinExistence type="inferred from homology"/>
<protein>
    <submittedName>
        <fullName evidence="6">Mannosylglycerate hydrolase</fullName>
        <ecNumber evidence="6">3.2.1.170</ecNumber>
    </submittedName>
</protein>
<dbReference type="SUPFAM" id="SSF74650">
    <property type="entry name" value="Galactose mutarotase-like"/>
    <property type="match status" value="1"/>
</dbReference>
<dbReference type="Pfam" id="PF01074">
    <property type="entry name" value="Glyco_hydro_38N"/>
    <property type="match status" value="1"/>
</dbReference>
<reference evidence="6 7" key="1">
    <citation type="journal article" date="2019" name="Anaerobe">
        <title>Detection of Robinsoniella peoriensis in multiple bone samples of a trauma patient.</title>
        <authorList>
            <person name="Schrottner P."/>
            <person name="Hartwich K."/>
            <person name="Bunk B."/>
            <person name="Schober I."/>
            <person name="Helbig S."/>
            <person name="Rudolph W.W."/>
            <person name="Gunzer F."/>
        </authorList>
    </citation>
    <scope>NUCLEOTIDE SEQUENCE [LARGE SCALE GENOMIC DNA]</scope>
    <source>
        <strain evidence="6 7">DSM 106044</strain>
    </source>
</reference>
<keyword evidence="2" id="KW-0479">Metal-binding</keyword>
<dbReference type="SMART" id="SM00872">
    <property type="entry name" value="Alpha-mann_mid"/>
    <property type="match status" value="1"/>
</dbReference>
<dbReference type="Pfam" id="PF09261">
    <property type="entry name" value="Alpha-mann_mid"/>
    <property type="match status" value="1"/>
</dbReference>
<dbReference type="SUPFAM" id="SSF88713">
    <property type="entry name" value="Glycoside hydrolase/deacetylase"/>
    <property type="match status" value="1"/>
</dbReference>
<dbReference type="InterPro" id="IPR027291">
    <property type="entry name" value="Glyco_hydro_38_N_sf"/>
</dbReference>
<dbReference type="GO" id="GO:0006013">
    <property type="term" value="P:mannose metabolic process"/>
    <property type="evidence" value="ECO:0007669"/>
    <property type="project" value="InterPro"/>
</dbReference>
<dbReference type="InterPro" id="IPR028995">
    <property type="entry name" value="Glyco_hydro_57/38_cen_sf"/>
</dbReference>
<dbReference type="SUPFAM" id="SSF88688">
    <property type="entry name" value="Families 57/38 glycoside transferase middle domain"/>
    <property type="match status" value="1"/>
</dbReference>
<keyword evidence="3 6" id="KW-0378">Hydrolase</keyword>
<dbReference type="PANTHER" id="PTHR46017:SF2">
    <property type="entry name" value="MANNOSYLGLYCERATE HYDROLASE"/>
    <property type="match status" value="1"/>
</dbReference>
<dbReference type="GO" id="GO:0102546">
    <property type="term" value="F:mannosylglycerate hydrolase activity"/>
    <property type="evidence" value="ECO:0007669"/>
    <property type="project" value="UniProtKB-EC"/>
</dbReference>
<comment type="similarity">
    <text evidence="1">Belongs to the glycosyl hydrolase 38 family.</text>
</comment>
<dbReference type="InterPro" id="IPR041147">
    <property type="entry name" value="GH38_C"/>
</dbReference>
<dbReference type="Pfam" id="PF17677">
    <property type="entry name" value="Glyco_hydro38C2"/>
    <property type="match status" value="1"/>
</dbReference>